<dbReference type="GO" id="GO:0045892">
    <property type="term" value="P:negative regulation of DNA-templated transcription"/>
    <property type="evidence" value="ECO:0007669"/>
    <property type="project" value="TreeGrafter"/>
</dbReference>
<keyword evidence="2" id="KW-0238">DNA-binding</keyword>
<keyword evidence="1" id="KW-0805">Transcription regulation</keyword>
<geneLocation type="plasmid" evidence="7">
    <name>pcblh4a</name>
</geneLocation>
<dbReference type="InterPro" id="IPR036390">
    <property type="entry name" value="WH_DNA-bd_sf"/>
</dbReference>
<dbReference type="Gene3D" id="1.10.10.10">
    <property type="entry name" value="Winged helix-like DNA-binding domain superfamily/Winged helix DNA-binding domain"/>
    <property type="match status" value="1"/>
</dbReference>
<evidence type="ECO:0008006" key="8">
    <source>
        <dbReference type="Google" id="ProtNLM"/>
    </source>
</evidence>
<evidence type="ECO:0000256" key="1">
    <source>
        <dbReference type="ARBA" id="ARBA00023015"/>
    </source>
</evidence>
<dbReference type="InterPro" id="IPR005471">
    <property type="entry name" value="Tscrpt_reg_IclR_N"/>
</dbReference>
<evidence type="ECO:0000256" key="2">
    <source>
        <dbReference type="ARBA" id="ARBA00023125"/>
    </source>
</evidence>
<dbReference type="PROSITE" id="PS51077">
    <property type="entry name" value="HTH_ICLR"/>
    <property type="match status" value="1"/>
</dbReference>
<dbReference type="PANTHER" id="PTHR30136">
    <property type="entry name" value="HELIX-TURN-HELIX TRANSCRIPTIONAL REGULATOR, ICLR FAMILY"/>
    <property type="match status" value="1"/>
</dbReference>
<feature type="domain" description="HTH iclR-type" evidence="4">
    <location>
        <begin position="20"/>
        <end position="82"/>
    </location>
</feature>
<dbReference type="Gene3D" id="3.30.450.40">
    <property type="match status" value="1"/>
</dbReference>
<proteinExistence type="predicted"/>
<protein>
    <recommendedName>
        <fullName evidence="8">IclR family transcriptional regulator</fullName>
    </recommendedName>
</protein>
<dbReference type="SMART" id="SM00346">
    <property type="entry name" value="HTH_ICLR"/>
    <property type="match status" value="1"/>
</dbReference>
<dbReference type="GO" id="GO:0003677">
    <property type="term" value="F:DNA binding"/>
    <property type="evidence" value="ECO:0007669"/>
    <property type="project" value="UniProtKB-KW"/>
</dbReference>
<evidence type="ECO:0000259" key="5">
    <source>
        <dbReference type="PROSITE" id="PS51078"/>
    </source>
</evidence>
<dbReference type="AlphaFoldDB" id="A0A2R4LXV3"/>
<dbReference type="SUPFAM" id="SSF55781">
    <property type="entry name" value="GAF domain-like"/>
    <property type="match status" value="1"/>
</dbReference>
<dbReference type="Pfam" id="PF09339">
    <property type="entry name" value="HTH_IclR"/>
    <property type="match status" value="1"/>
</dbReference>
<reference evidence="6 7" key="1">
    <citation type="submission" date="2018-03" db="EMBL/GenBank/DDBJ databases">
        <title>The Complete Genome of Celeribacter baekdonensis strain LH4, a Thiosulfate-Oxidizing Alphaproteobacterium Isolated from Gulf of Mexico Continental Slope Sediments.</title>
        <authorList>
            <person name="Flood B.E."/>
            <person name="Bailey J.V."/>
            <person name="Leprich D."/>
        </authorList>
    </citation>
    <scope>NUCLEOTIDE SEQUENCE [LARGE SCALE GENOMIC DNA]</scope>
    <source>
        <strain evidence="6 7">LH4</strain>
        <plasmid evidence="7">Plasmid pcblh4a</plasmid>
    </source>
</reference>
<keyword evidence="3" id="KW-0804">Transcription</keyword>
<dbReference type="InterPro" id="IPR029016">
    <property type="entry name" value="GAF-like_dom_sf"/>
</dbReference>
<dbReference type="GO" id="GO:0003700">
    <property type="term" value="F:DNA-binding transcription factor activity"/>
    <property type="evidence" value="ECO:0007669"/>
    <property type="project" value="TreeGrafter"/>
</dbReference>
<name>A0A2R4LXV3_9RHOB</name>
<feature type="domain" description="IclR-ED" evidence="5">
    <location>
        <begin position="83"/>
        <end position="266"/>
    </location>
</feature>
<dbReference type="PROSITE" id="PS51078">
    <property type="entry name" value="ICLR_ED"/>
    <property type="match status" value="1"/>
</dbReference>
<keyword evidence="6" id="KW-0614">Plasmid</keyword>
<dbReference type="PANTHER" id="PTHR30136:SF35">
    <property type="entry name" value="HTH-TYPE TRANSCRIPTIONAL REGULATOR RV1719"/>
    <property type="match status" value="1"/>
</dbReference>
<sequence>MVFVKGKIGMEQIKETSGKSQVVERTCLILRELGRHGPRGARLIDLTQRSRLSRPTVHRILATLCAENFVQRTEDRRYRLSSVMYELGLNAPSPVGDPERLRPLIQGLADRCGDTVYLAMRTGDFSHYLLRCEGAYPIRTHVVSANQTLHLVSGHSGRALLAAMPEDEAEDIITRASRDRSLFGEASPDSFREEVENLRERGYGWARDVTFIGVAGLTVPVPNPRGAAYLAVTISSIPQRLTQERAQSLLKDLHATAQGVSNLIEINTAI</sequence>
<dbReference type="InterPro" id="IPR036388">
    <property type="entry name" value="WH-like_DNA-bd_sf"/>
</dbReference>
<dbReference type="InterPro" id="IPR014757">
    <property type="entry name" value="Tscrpt_reg_IclR_C"/>
</dbReference>
<dbReference type="Proteomes" id="UP000241447">
    <property type="component" value="Plasmid pCBLh4a"/>
</dbReference>
<evidence type="ECO:0000313" key="7">
    <source>
        <dbReference type="Proteomes" id="UP000241447"/>
    </source>
</evidence>
<accession>A0A2R4LXV3</accession>
<dbReference type="InterPro" id="IPR050707">
    <property type="entry name" value="HTH_MetabolicPath_Reg"/>
</dbReference>
<evidence type="ECO:0000259" key="4">
    <source>
        <dbReference type="PROSITE" id="PS51077"/>
    </source>
</evidence>
<evidence type="ECO:0000313" key="6">
    <source>
        <dbReference type="EMBL" id="AVW89754.1"/>
    </source>
</evidence>
<evidence type="ECO:0000256" key="3">
    <source>
        <dbReference type="ARBA" id="ARBA00023163"/>
    </source>
</evidence>
<gene>
    <name evidence="6" type="ORF">DA792_00675</name>
</gene>
<organism evidence="6 7">
    <name type="scientific">Celeribacter baekdonensis</name>
    <dbReference type="NCBI Taxonomy" id="875171"/>
    <lineage>
        <taxon>Bacteria</taxon>
        <taxon>Pseudomonadati</taxon>
        <taxon>Pseudomonadota</taxon>
        <taxon>Alphaproteobacteria</taxon>
        <taxon>Rhodobacterales</taxon>
        <taxon>Roseobacteraceae</taxon>
        <taxon>Celeribacter</taxon>
    </lineage>
</organism>
<dbReference type="EMBL" id="CP028472">
    <property type="protein sequence ID" value="AVW89754.1"/>
    <property type="molecule type" value="Genomic_DNA"/>
</dbReference>
<dbReference type="Pfam" id="PF01614">
    <property type="entry name" value="IclR_C"/>
    <property type="match status" value="1"/>
</dbReference>
<dbReference type="KEGG" id="cbak:DA792_00675"/>
<dbReference type="SUPFAM" id="SSF46785">
    <property type="entry name" value="Winged helix' DNA-binding domain"/>
    <property type="match status" value="1"/>
</dbReference>